<dbReference type="STRING" id="1077348.A0A2G8S2K0"/>
<dbReference type="GO" id="GO:0070402">
    <property type="term" value="F:NADPH binding"/>
    <property type="evidence" value="ECO:0007669"/>
    <property type="project" value="TreeGrafter"/>
</dbReference>
<dbReference type="SMART" id="SM00829">
    <property type="entry name" value="PKS_ER"/>
    <property type="match status" value="1"/>
</dbReference>
<dbReference type="InterPro" id="IPR036291">
    <property type="entry name" value="NAD(P)-bd_dom_sf"/>
</dbReference>
<dbReference type="Gene3D" id="3.90.180.10">
    <property type="entry name" value="Medium-chain alcohol dehydrogenases, catalytic domain"/>
    <property type="match status" value="2"/>
</dbReference>
<dbReference type="GO" id="GO:0035925">
    <property type="term" value="F:mRNA 3'-UTR AU-rich region binding"/>
    <property type="evidence" value="ECO:0007669"/>
    <property type="project" value="TreeGrafter"/>
</dbReference>
<evidence type="ECO:0000256" key="2">
    <source>
        <dbReference type="ARBA" id="ARBA00023002"/>
    </source>
</evidence>
<dbReference type="Pfam" id="PF00107">
    <property type="entry name" value="ADH_zinc_N"/>
    <property type="match status" value="1"/>
</dbReference>
<dbReference type="Proteomes" id="UP000230002">
    <property type="component" value="Unassembled WGS sequence"/>
</dbReference>
<keyword evidence="6" id="KW-1185">Reference proteome</keyword>
<evidence type="ECO:0000313" key="5">
    <source>
        <dbReference type="EMBL" id="PIL27967.1"/>
    </source>
</evidence>
<organism evidence="5 6">
    <name type="scientific">Ganoderma sinense ZZ0214-1</name>
    <dbReference type="NCBI Taxonomy" id="1077348"/>
    <lineage>
        <taxon>Eukaryota</taxon>
        <taxon>Fungi</taxon>
        <taxon>Dikarya</taxon>
        <taxon>Basidiomycota</taxon>
        <taxon>Agaricomycotina</taxon>
        <taxon>Agaricomycetes</taxon>
        <taxon>Polyporales</taxon>
        <taxon>Polyporaceae</taxon>
        <taxon>Ganoderma</taxon>
    </lineage>
</organism>
<gene>
    <name evidence="5" type="ORF">GSI_09911</name>
</gene>
<keyword evidence="1" id="KW-0521">NADP</keyword>
<dbReference type="InterPro" id="IPR011032">
    <property type="entry name" value="GroES-like_sf"/>
</dbReference>
<dbReference type="Gene3D" id="3.40.50.720">
    <property type="entry name" value="NAD(P)-binding Rossmann-like Domain"/>
    <property type="match status" value="2"/>
</dbReference>
<dbReference type="GO" id="GO:0005829">
    <property type="term" value="C:cytosol"/>
    <property type="evidence" value="ECO:0007669"/>
    <property type="project" value="TreeGrafter"/>
</dbReference>
<dbReference type="OrthoDB" id="48317at2759"/>
<dbReference type="InterPro" id="IPR020843">
    <property type="entry name" value="ER"/>
</dbReference>
<name>A0A2G8S2K0_9APHY</name>
<dbReference type="EMBL" id="AYKW01000031">
    <property type="protein sequence ID" value="PIL27967.1"/>
    <property type="molecule type" value="Genomic_DNA"/>
</dbReference>
<feature type="domain" description="Enoyl reductase (ER)" evidence="4">
    <location>
        <begin position="2"/>
        <end position="261"/>
    </location>
</feature>
<dbReference type="InterPro" id="IPR013149">
    <property type="entry name" value="ADH-like_C"/>
</dbReference>
<comment type="caution">
    <text evidence="5">The sequence shown here is derived from an EMBL/GenBank/DDBJ whole genome shotgun (WGS) entry which is preliminary data.</text>
</comment>
<protein>
    <recommendedName>
        <fullName evidence="4">Enoyl reductase (ER) domain-containing protein</fullName>
    </recommendedName>
</protein>
<keyword evidence="2" id="KW-0560">Oxidoreductase</keyword>
<dbReference type="AlphaFoldDB" id="A0A2G8S2K0"/>
<dbReference type="GO" id="GO:0003960">
    <property type="term" value="F:quinone reductase (NADPH) activity"/>
    <property type="evidence" value="ECO:0007669"/>
    <property type="project" value="TreeGrafter"/>
</dbReference>
<reference evidence="5 6" key="1">
    <citation type="journal article" date="2015" name="Sci. Rep.">
        <title>Chromosome-level genome map provides insights into diverse defense mechanisms in the medicinal fungus Ganoderma sinense.</title>
        <authorList>
            <person name="Zhu Y."/>
            <person name="Xu J."/>
            <person name="Sun C."/>
            <person name="Zhou S."/>
            <person name="Xu H."/>
            <person name="Nelson D.R."/>
            <person name="Qian J."/>
            <person name="Song J."/>
            <person name="Luo H."/>
            <person name="Xiang L."/>
            <person name="Li Y."/>
            <person name="Xu Z."/>
            <person name="Ji A."/>
            <person name="Wang L."/>
            <person name="Lu S."/>
            <person name="Hayward A."/>
            <person name="Sun W."/>
            <person name="Li X."/>
            <person name="Schwartz D.C."/>
            <person name="Wang Y."/>
            <person name="Chen S."/>
        </authorList>
    </citation>
    <scope>NUCLEOTIDE SEQUENCE [LARGE SCALE GENOMIC DNA]</scope>
    <source>
        <strain evidence="5 6">ZZ0214-1</strain>
    </source>
</reference>
<feature type="region of interest" description="Disordered" evidence="3">
    <location>
        <begin position="267"/>
        <end position="292"/>
    </location>
</feature>
<dbReference type="PANTHER" id="PTHR48106:SF13">
    <property type="entry name" value="QUINONE OXIDOREDUCTASE-RELATED"/>
    <property type="match status" value="1"/>
</dbReference>
<evidence type="ECO:0000313" key="6">
    <source>
        <dbReference type="Proteomes" id="UP000230002"/>
    </source>
</evidence>
<evidence type="ECO:0000256" key="1">
    <source>
        <dbReference type="ARBA" id="ARBA00022857"/>
    </source>
</evidence>
<proteinExistence type="predicted"/>
<evidence type="ECO:0000256" key="3">
    <source>
        <dbReference type="SAM" id="MobiDB-lite"/>
    </source>
</evidence>
<dbReference type="SUPFAM" id="SSF50129">
    <property type="entry name" value="GroES-like"/>
    <property type="match status" value="1"/>
</dbReference>
<accession>A0A2G8S2K0</accession>
<dbReference type="SUPFAM" id="SSF51735">
    <property type="entry name" value="NAD(P)-binding Rossmann-fold domains"/>
    <property type="match status" value="1"/>
</dbReference>
<sequence length="292" mass="31345">MNFQLSGWMNPHSPVREVQIEYAGVDFLDIQQREGSFPLQGPLRPAGLGVEAAGTIVALPTDEAVLASEAFRKRRFHLGGKVAYSCLPLPPPLPPTQTKPRIRPGRSDVRLGAASLVHGLTALALAGDTVLVHALAGGLAQRRGEGGGRADHVILYRDEGVDVGERVLALTGGRGVHTIFDGIGRDTFATNLKAIRAKGTIVVLGTVATVYVNEPADGRDYREELVGLLGSGALKPLISKEYRFTAEGVMQAQKDLQSRSFGWEAPDQGDFRLGHPPARPHVDRLSSKNGIW</sequence>
<dbReference type="PANTHER" id="PTHR48106">
    <property type="entry name" value="QUINONE OXIDOREDUCTASE PIG3-RELATED"/>
    <property type="match status" value="1"/>
</dbReference>
<evidence type="ECO:0000259" key="4">
    <source>
        <dbReference type="SMART" id="SM00829"/>
    </source>
</evidence>